<dbReference type="Pfam" id="PF01757">
    <property type="entry name" value="Acyl_transf_3"/>
    <property type="match status" value="1"/>
</dbReference>
<comment type="caution">
    <text evidence="3">The sequence shown here is derived from an EMBL/GenBank/DDBJ whole genome shotgun (WGS) entry which is preliminary data.</text>
</comment>
<dbReference type="InterPro" id="IPR002656">
    <property type="entry name" value="Acyl_transf_3_dom"/>
</dbReference>
<dbReference type="GO" id="GO:0016746">
    <property type="term" value="F:acyltransferase activity"/>
    <property type="evidence" value="ECO:0007669"/>
    <property type="project" value="UniProtKB-KW"/>
</dbReference>
<sequence length="443" mass="46179">MFGRPPGGSLIGMTDNATLPRGARALDAATPADRDRYADLLRLFSIGMVAVGHWVVALLTVNGAGTLGTAMPAMLSTWVWQVMALFFFVGGFAHARALRHDVPCRVSVGRRTGRPRRAAGSAGGDFVRSRVARLLPPVLAMLVIWTGLALAMQAAGLTGGVFAVGRRIITVPLWFIGVYLLVVLAAPAMMRLHRRHGLWPVFGALAAAAGVVDLAATSVPLVGYANMLFVWLAVHQLGYAYADGTLLRGGRRLASAFAVGGLAGAALLVFGTDRYPVLMVGLPGNEASNSAPPTLALLGQGVFLVGVALLLRPAGTALAARPRAWLVVAAGNSMIMTIFCWHLTACYLVQGFLLLTGVTVPAASALPLWLLACTLVCALLVVALRRFERPRPAGTGHPAAAVAGTVAAALGLFAISRLGLDSAAWPQLTSLALLAAGVLTLRR</sequence>
<keyword evidence="4" id="KW-1185">Reference proteome</keyword>
<feature type="transmembrane region" description="Helical" evidence="1">
    <location>
        <begin position="168"/>
        <end position="186"/>
    </location>
</feature>
<feature type="transmembrane region" description="Helical" evidence="1">
    <location>
        <begin position="396"/>
        <end position="418"/>
    </location>
</feature>
<dbReference type="EMBL" id="BAABJP010000020">
    <property type="protein sequence ID" value="GAA5160350.1"/>
    <property type="molecule type" value="Genomic_DNA"/>
</dbReference>
<feature type="transmembrane region" description="Helical" evidence="1">
    <location>
        <begin position="73"/>
        <end position="95"/>
    </location>
</feature>
<evidence type="ECO:0000259" key="2">
    <source>
        <dbReference type="Pfam" id="PF01757"/>
    </source>
</evidence>
<feature type="transmembrane region" description="Helical" evidence="1">
    <location>
        <begin position="253"/>
        <end position="271"/>
    </location>
</feature>
<name>A0ABP9QDY9_9PSEU</name>
<dbReference type="Proteomes" id="UP001428817">
    <property type="component" value="Unassembled WGS sequence"/>
</dbReference>
<organism evidence="3 4">
    <name type="scientific">Pseudonocardia eucalypti</name>
    <dbReference type="NCBI Taxonomy" id="648755"/>
    <lineage>
        <taxon>Bacteria</taxon>
        <taxon>Bacillati</taxon>
        <taxon>Actinomycetota</taxon>
        <taxon>Actinomycetes</taxon>
        <taxon>Pseudonocardiales</taxon>
        <taxon>Pseudonocardiaceae</taxon>
        <taxon>Pseudonocardia</taxon>
    </lineage>
</organism>
<feature type="transmembrane region" description="Helical" evidence="1">
    <location>
        <begin position="222"/>
        <end position="241"/>
    </location>
</feature>
<evidence type="ECO:0000256" key="1">
    <source>
        <dbReference type="SAM" id="Phobius"/>
    </source>
</evidence>
<feature type="transmembrane region" description="Helical" evidence="1">
    <location>
        <begin position="138"/>
        <end position="162"/>
    </location>
</feature>
<feature type="transmembrane region" description="Helical" evidence="1">
    <location>
        <begin position="424"/>
        <end position="441"/>
    </location>
</feature>
<feature type="transmembrane region" description="Helical" evidence="1">
    <location>
        <begin position="291"/>
        <end position="311"/>
    </location>
</feature>
<feature type="domain" description="Acyltransferase 3" evidence="2">
    <location>
        <begin position="37"/>
        <end position="382"/>
    </location>
</feature>
<keyword evidence="1" id="KW-1133">Transmembrane helix</keyword>
<reference evidence="4" key="1">
    <citation type="journal article" date="2019" name="Int. J. Syst. Evol. Microbiol.">
        <title>The Global Catalogue of Microorganisms (GCM) 10K type strain sequencing project: providing services to taxonomists for standard genome sequencing and annotation.</title>
        <authorList>
            <consortium name="The Broad Institute Genomics Platform"/>
            <consortium name="The Broad Institute Genome Sequencing Center for Infectious Disease"/>
            <person name="Wu L."/>
            <person name="Ma J."/>
        </authorList>
    </citation>
    <scope>NUCLEOTIDE SEQUENCE [LARGE SCALE GENOMIC DNA]</scope>
    <source>
        <strain evidence="4">JCM 18303</strain>
    </source>
</reference>
<evidence type="ECO:0000313" key="4">
    <source>
        <dbReference type="Proteomes" id="UP001428817"/>
    </source>
</evidence>
<keyword evidence="3" id="KW-0808">Transferase</keyword>
<evidence type="ECO:0000313" key="3">
    <source>
        <dbReference type="EMBL" id="GAA5160350.1"/>
    </source>
</evidence>
<proteinExistence type="predicted"/>
<feature type="transmembrane region" description="Helical" evidence="1">
    <location>
        <begin position="323"/>
        <end position="344"/>
    </location>
</feature>
<accession>A0ABP9QDY9</accession>
<feature type="transmembrane region" description="Helical" evidence="1">
    <location>
        <begin position="364"/>
        <end position="384"/>
    </location>
</feature>
<keyword evidence="1" id="KW-0812">Transmembrane</keyword>
<feature type="transmembrane region" description="Helical" evidence="1">
    <location>
        <begin position="198"/>
        <end position="216"/>
    </location>
</feature>
<feature type="transmembrane region" description="Helical" evidence="1">
    <location>
        <begin position="40"/>
        <end position="61"/>
    </location>
</feature>
<protein>
    <submittedName>
        <fullName evidence="3">Acyltransferase family protein</fullName>
    </submittedName>
</protein>
<keyword evidence="1" id="KW-0472">Membrane</keyword>
<gene>
    <name evidence="3" type="ORF">GCM10023321_42840</name>
</gene>
<keyword evidence="3" id="KW-0012">Acyltransferase</keyword>